<dbReference type="Proteomes" id="UP000026961">
    <property type="component" value="Chromosome 11"/>
</dbReference>
<dbReference type="HOGENOM" id="CLU_2112676_0_0_1"/>
<keyword evidence="2" id="KW-1133">Transmembrane helix</keyword>
<keyword evidence="2" id="KW-0812">Transmembrane</keyword>
<name>A0A0E0BG81_9ORYZ</name>
<sequence>MAWQQRRPATYAAARPPPPPVPTSHATTIVVDPDSARCSPLLTGDDLLSRMIRLKKLKAVQVSLPHLSLLLLHLLYHWLLIVEERKNYGKSKAGDANSDEEGDTSGEDESNDDEV</sequence>
<dbReference type="EnsemblPlants" id="OGLUM11G05300.1">
    <property type="protein sequence ID" value="OGLUM11G05300.1"/>
    <property type="gene ID" value="OGLUM11G05300"/>
</dbReference>
<dbReference type="AlphaFoldDB" id="A0A0E0BG81"/>
<evidence type="ECO:0000256" key="1">
    <source>
        <dbReference type="SAM" id="MobiDB-lite"/>
    </source>
</evidence>
<feature type="region of interest" description="Disordered" evidence="1">
    <location>
        <begin position="1"/>
        <end position="27"/>
    </location>
</feature>
<evidence type="ECO:0000313" key="4">
    <source>
        <dbReference type="Proteomes" id="UP000026961"/>
    </source>
</evidence>
<accession>A0A0E0BG81</accession>
<keyword evidence="4" id="KW-1185">Reference proteome</keyword>
<organism evidence="3">
    <name type="scientific">Oryza glumipatula</name>
    <dbReference type="NCBI Taxonomy" id="40148"/>
    <lineage>
        <taxon>Eukaryota</taxon>
        <taxon>Viridiplantae</taxon>
        <taxon>Streptophyta</taxon>
        <taxon>Embryophyta</taxon>
        <taxon>Tracheophyta</taxon>
        <taxon>Spermatophyta</taxon>
        <taxon>Magnoliopsida</taxon>
        <taxon>Liliopsida</taxon>
        <taxon>Poales</taxon>
        <taxon>Poaceae</taxon>
        <taxon>BOP clade</taxon>
        <taxon>Oryzoideae</taxon>
        <taxon>Oryzeae</taxon>
        <taxon>Oryzinae</taxon>
        <taxon>Oryza</taxon>
    </lineage>
</organism>
<keyword evidence="2" id="KW-0472">Membrane</keyword>
<evidence type="ECO:0000256" key="2">
    <source>
        <dbReference type="SAM" id="Phobius"/>
    </source>
</evidence>
<feature type="transmembrane region" description="Helical" evidence="2">
    <location>
        <begin position="59"/>
        <end position="79"/>
    </location>
</feature>
<feature type="compositionally biased region" description="Acidic residues" evidence="1">
    <location>
        <begin position="97"/>
        <end position="115"/>
    </location>
</feature>
<reference evidence="3" key="2">
    <citation type="submission" date="2018-05" db="EMBL/GenBank/DDBJ databases">
        <title>OgluRS3 (Oryza glumaepatula Reference Sequence Version 3).</title>
        <authorList>
            <person name="Zhang J."/>
            <person name="Kudrna D."/>
            <person name="Lee S."/>
            <person name="Talag J."/>
            <person name="Welchert J."/>
            <person name="Wing R.A."/>
        </authorList>
    </citation>
    <scope>NUCLEOTIDE SEQUENCE [LARGE SCALE GENOMIC DNA]</scope>
</reference>
<evidence type="ECO:0000313" key="3">
    <source>
        <dbReference type="EnsemblPlants" id="OGLUM11G05300.1"/>
    </source>
</evidence>
<proteinExistence type="predicted"/>
<reference evidence="3" key="1">
    <citation type="submission" date="2015-04" db="UniProtKB">
        <authorList>
            <consortium name="EnsemblPlants"/>
        </authorList>
    </citation>
    <scope>IDENTIFICATION</scope>
</reference>
<protein>
    <submittedName>
        <fullName evidence="3">Uncharacterized protein</fullName>
    </submittedName>
</protein>
<feature type="region of interest" description="Disordered" evidence="1">
    <location>
        <begin position="89"/>
        <end position="115"/>
    </location>
</feature>
<dbReference type="Gramene" id="OGLUM11G05300.1">
    <property type="protein sequence ID" value="OGLUM11G05300.1"/>
    <property type="gene ID" value="OGLUM11G05300"/>
</dbReference>